<feature type="chain" id="PRO_5003468093" evidence="1">
    <location>
        <begin position="22"/>
        <end position="435"/>
    </location>
</feature>
<feature type="signal peptide" evidence="1">
    <location>
        <begin position="1"/>
        <end position="21"/>
    </location>
</feature>
<dbReference type="Gene3D" id="1.10.606.20">
    <property type="match status" value="1"/>
</dbReference>
<accession>G4RA75</accession>
<dbReference type="SUPFAM" id="SSF48317">
    <property type="entry name" value="Acid phosphatase/Vanadium-dependent haloperoxidase"/>
    <property type="match status" value="1"/>
</dbReference>
<proteinExistence type="predicted"/>
<evidence type="ECO:0000313" key="4">
    <source>
        <dbReference type="Proteomes" id="UP000008850"/>
    </source>
</evidence>
<dbReference type="KEGG" id="phl:KKY_3573"/>
<evidence type="ECO:0000259" key="2">
    <source>
        <dbReference type="Pfam" id="PF01569"/>
    </source>
</evidence>
<dbReference type="eggNOG" id="COG0671">
    <property type="taxonomic scope" value="Bacteria"/>
</dbReference>
<keyword evidence="4" id="KW-1185">Reference proteome</keyword>
<evidence type="ECO:0000313" key="3">
    <source>
        <dbReference type="EMBL" id="AEQ53558.1"/>
    </source>
</evidence>
<reference evidence="3 4" key="1">
    <citation type="journal article" date="2012" name="J. Bacteriol.">
        <title>Complete genome sequence of Pelagibacterium halotolerans B2T.</title>
        <authorList>
            <person name="Huo Y.Y."/>
            <person name="Cheng H."/>
            <person name="Han X.F."/>
            <person name="Jiang X.W."/>
            <person name="Sun C."/>
            <person name="Zhang X.Q."/>
            <person name="Zhu X.F."/>
            <person name="Liu Y.F."/>
            <person name="Li P.F."/>
            <person name="Ni P.X."/>
            <person name="Wu M."/>
        </authorList>
    </citation>
    <scope>NUCLEOTIDE SEQUENCE [LARGE SCALE GENOMIC DNA]</scope>
    <source>
        <strain evidence="4">DSM 22347 / JCM 15775 / CGMCC 1.7692 / B2</strain>
    </source>
</reference>
<gene>
    <name evidence="3" type="ordered locus">KKY_3573</name>
</gene>
<dbReference type="PANTHER" id="PTHR34599">
    <property type="entry name" value="PEROXIDASE-RELATED"/>
    <property type="match status" value="1"/>
</dbReference>
<protein>
    <submittedName>
        <fullName evidence="3">Phosphoesterase PA-phosphatase-like protein</fullName>
    </submittedName>
</protein>
<dbReference type="EMBL" id="CP003075">
    <property type="protein sequence ID" value="AEQ53558.1"/>
    <property type="molecule type" value="Genomic_DNA"/>
</dbReference>
<dbReference type="RefSeq" id="WP_014132702.1">
    <property type="nucleotide sequence ID" value="NC_016078.1"/>
</dbReference>
<dbReference type="CDD" id="cd03398">
    <property type="entry name" value="PAP2_haloperoxidase"/>
    <property type="match status" value="1"/>
</dbReference>
<dbReference type="InterPro" id="IPR000326">
    <property type="entry name" value="PAP2/HPO"/>
</dbReference>
<name>G4RA75_PELHB</name>
<evidence type="ECO:0000256" key="1">
    <source>
        <dbReference type="SAM" id="SignalP"/>
    </source>
</evidence>
<dbReference type="HOGENOM" id="CLU_020920_2_1_5"/>
<keyword evidence="1" id="KW-0732">Signal</keyword>
<organism evidence="3 4">
    <name type="scientific">Pelagibacterium halotolerans (strain DSM 22347 / JCM 15775 / CGMCC 1.7692 / B2)</name>
    <dbReference type="NCBI Taxonomy" id="1082931"/>
    <lineage>
        <taxon>Bacteria</taxon>
        <taxon>Pseudomonadati</taxon>
        <taxon>Pseudomonadota</taxon>
        <taxon>Alphaproteobacteria</taxon>
        <taxon>Hyphomicrobiales</taxon>
        <taxon>Devosiaceae</taxon>
        <taxon>Pelagibacterium</taxon>
    </lineage>
</organism>
<dbReference type="STRING" id="1082931.KKY_3573"/>
<feature type="domain" description="Phosphatidic acid phosphatase type 2/haloperoxidase" evidence="2">
    <location>
        <begin position="300"/>
        <end position="429"/>
    </location>
</feature>
<dbReference type="InterPro" id="IPR036938">
    <property type="entry name" value="PAP2/HPO_sf"/>
</dbReference>
<dbReference type="PANTHER" id="PTHR34599:SF2">
    <property type="entry name" value="TRAF-TYPE DOMAIN-CONTAINING PROTEIN"/>
    <property type="match status" value="1"/>
</dbReference>
<dbReference type="Proteomes" id="UP000008850">
    <property type="component" value="Chromosome"/>
</dbReference>
<sequence length="435" mass="46923">MRWLRLLAVVLAVGAAQPAQAQRPDAQDVLVGWNRLILELVRHTPTYSPPVASRAFGYLGVTAYETVASGDDGFSTLAGQLNALDPLPGRAPGAAYDEAILLHAAMSFGANAFFGNTGPTGQRAMDTMDARTATMLAEGVDPDIVARSTALGTAIGEHILAWSLDDGGAVIENLGFPYDFETVEDPSLWVPTNRVAVQQAPLLPGWGNNRPFAMPQGNSCALPPPPAYSEAPGSPFYEEAMEVHDAVVNLTDEQEAIARFWSDDPMLSPTPPGHWIFLTLDALEKKDADLAETVDVLARLGVVLADSFIGCWDAKYQYNLVRPVTYLNRLVDPDWQPILITPPFPEYPSGHSTQSGAAASMLEAHFGENFGFSDRTHEDDGLAVRHFASFWEAAEEAAVSRLYGGIHFRSAIELGLEQGRCIAGFTNALITRSPS</sequence>
<dbReference type="Pfam" id="PF01569">
    <property type="entry name" value="PAP2"/>
    <property type="match status" value="1"/>
</dbReference>
<dbReference type="PATRIC" id="fig|1082931.4.peg.3522"/>
<dbReference type="AlphaFoldDB" id="G4RA75"/>
<dbReference type="InterPro" id="IPR052559">
    <property type="entry name" value="V-haloperoxidase"/>
</dbReference>